<organism evidence="1 2">
    <name type="scientific">Sphingobacterium spiritivorum ATCC 33300</name>
    <dbReference type="NCBI Taxonomy" id="525372"/>
    <lineage>
        <taxon>Bacteria</taxon>
        <taxon>Pseudomonadati</taxon>
        <taxon>Bacteroidota</taxon>
        <taxon>Sphingobacteriia</taxon>
        <taxon>Sphingobacteriales</taxon>
        <taxon>Sphingobacteriaceae</taxon>
        <taxon>Sphingobacterium</taxon>
    </lineage>
</organism>
<sequence length="618" mass="67180">MISRFDLLICLFIITTLSGCKKIDLPTEETKPGEQQVTLRLVLPQSNNKAGTYAISAVDQNSIQGLDVLAFRVTDNGKEYYAYHRQAVLLRPDQGGTAVDFHVDLLKSTDKFRFVLIANAEAKVKSALSGLSANAEKETVMSRIEYGITTKWNAGSLGNFTPLPMWGESITVDGINNNTQKFSVNMLRSLAAIDVQVTANDFVMTEVLVYNQSNKGRMAPSPQYYDGGERMVTAPSIPTGTNRLATQRYTSATNTLAGEIFLFESAAATSIGDPNATGLVIAGKYAGSTVVTYYRVELTDSLGNLTPVLRNHRYVVNITKVHSPGFTGETQAWASKPMGMTASVTAWSEISTSETSVHPLYYLEVSDDQRDLGGFEYEFPFSVRTNLPGGHTLEGIPSELQITNTQIVDDKTIYTFKVSANPNSNNNWRRLQFTVNATMANGKPIEKKIVMRQHGKPVDIGFSFLVSAENVNRLFMVDSWFHMANVTYGDFSPSAPQKTGIPYPQSCAAFGPRYRLPTLGELQSLAPNDNNARSFINQKLLDKGASRMYIIFPGSGSSAFVSSTSAGAGGQNFSTMSVQNGNVSGANQAGDGKIIANPAVSKLGPFGINYLMRCVASN</sequence>
<proteinExistence type="predicted"/>
<dbReference type="PROSITE" id="PS51257">
    <property type="entry name" value="PROKAR_LIPOPROTEIN"/>
    <property type="match status" value="1"/>
</dbReference>
<dbReference type="AlphaFoldDB" id="C2FYR4"/>
<dbReference type="RefSeq" id="WP_003012271.1">
    <property type="nucleotide sequence ID" value="NZ_GG668637.1"/>
</dbReference>
<dbReference type="Proteomes" id="UP000006241">
    <property type="component" value="Unassembled WGS sequence"/>
</dbReference>
<protein>
    <recommendedName>
        <fullName evidence="3">Major fimbrial subunit protein N-terminal domain-containing protein</fullName>
    </recommendedName>
</protein>
<comment type="caution">
    <text evidence="1">The sequence shown here is derived from an EMBL/GenBank/DDBJ whole genome shotgun (WGS) entry which is preliminary data.</text>
</comment>
<evidence type="ECO:0000313" key="1">
    <source>
        <dbReference type="EMBL" id="EEI91899.1"/>
    </source>
</evidence>
<reference evidence="1 2" key="1">
    <citation type="submission" date="2009-01" db="EMBL/GenBank/DDBJ databases">
        <authorList>
            <person name="Qin X."/>
            <person name="Bachman B."/>
            <person name="Battles P."/>
            <person name="Bell A."/>
            <person name="Bess C."/>
            <person name="Bickham C."/>
            <person name="Chaboub L."/>
            <person name="Chen D."/>
            <person name="Coyle M."/>
            <person name="Deiros D.R."/>
            <person name="Dinh H."/>
            <person name="Forbes L."/>
            <person name="Fowler G."/>
            <person name="Francisco L."/>
            <person name="Fu Q."/>
            <person name="Gubbala S."/>
            <person name="Hale W."/>
            <person name="Han Y."/>
            <person name="Hemphill L."/>
            <person name="Highlander S.K."/>
            <person name="Hirani K."/>
            <person name="Hogues M."/>
            <person name="Jackson L."/>
            <person name="Jakkamsetti A."/>
            <person name="Javaid M."/>
            <person name="Jiang H."/>
            <person name="Korchina V."/>
            <person name="Kovar C."/>
            <person name="Lara F."/>
            <person name="Lee S."/>
            <person name="Mata R."/>
            <person name="Mathew T."/>
            <person name="Moen C."/>
            <person name="Morales K."/>
            <person name="Munidasa M."/>
            <person name="Nazareth L."/>
            <person name="Ngo R."/>
            <person name="Nguyen L."/>
            <person name="Okwuonu G."/>
            <person name="Ongeri F."/>
            <person name="Patil S."/>
            <person name="Petrosino J."/>
            <person name="Pham C."/>
            <person name="Pham P."/>
            <person name="Pu L.-L."/>
            <person name="Puazo M."/>
            <person name="Raj R."/>
            <person name="Reid J."/>
            <person name="Rouhana J."/>
            <person name="Saada N."/>
            <person name="Shang Y."/>
            <person name="Simmons D."/>
            <person name="Thornton R."/>
            <person name="Warren J."/>
            <person name="Weissenberger G."/>
            <person name="Zhang J."/>
            <person name="Zhang L."/>
            <person name="Zhou C."/>
            <person name="Zhu D."/>
            <person name="Muzny D."/>
            <person name="Worley K."/>
            <person name="Gibbs R."/>
        </authorList>
    </citation>
    <scope>NUCLEOTIDE SEQUENCE [LARGE SCALE GENOMIC DNA]</scope>
    <source>
        <strain evidence="1 2">ATCC 33300</strain>
    </source>
</reference>
<evidence type="ECO:0000313" key="2">
    <source>
        <dbReference type="Proteomes" id="UP000006241"/>
    </source>
</evidence>
<gene>
    <name evidence="1" type="ORF">HMPREF0765_2470</name>
</gene>
<dbReference type="EMBL" id="ACHB01000060">
    <property type="protein sequence ID" value="EEI91899.1"/>
    <property type="molecule type" value="Genomic_DNA"/>
</dbReference>
<name>C2FYR4_SPHSI</name>
<accession>C2FYR4</accession>
<dbReference type="HOGENOM" id="CLU_444730_0_0_10"/>
<evidence type="ECO:0008006" key="3">
    <source>
        <dbReference type="Google" id="ProtNLM"/>
    </source>
</evidence>